<evidence type="ECO:0000256" key="3">
    <source>
        <dbReference type="PROSITE-ProRule" id="PRU00649"/>
    </source>
</evidence>
<dbReference type="InterPro" id="IPR017923">
    <property type="entry name" value="TFIIS_N"/>
</dbReference>
<proteinExistence type="predicted"/>
<dbReference type="SMART" id="SM00509">
    <property type="entry name" value="TFS2N"/>
    <property type="match status" value="1"/>
</dbReference>
<dbReference type="GO" id="GO:0008157">
    <property type="term" value="F:protein phosphatase 1 binding"/>
    <property type="evidence" value="ECO:0007669"/>
    <property type="project" value="TreeGrafter"/>
</dbReference>
<evidence type="ECO:0000256" key="1">
    <source>
        <dbReference type="ARBA" id="ARBA00004123"/>
    </source>
</evidence>
<feature type="compositionally biased region" description="Basic and acidic residues" evidence="4">
    <location>
        <begin position="483"/>
        <end position="505"/>
    </location>
</feature>
<protein>
    <recommendedName>
        <fullName evidence="5">TFIIS N-terminal domain-containing protein</fullName>
    </recommendedName>
</protein>
<dbReference type="InterPro" id="IPR035441">
    <property type="entry name" value="TFIIS/LEDGF_dom_sf"/>
</dbReference>
<feature type="compositionally biased region" description="Low complexity" evidence="4">
    <location>
        <begin position="455"/>
        <end position="464"/>
    </location>
</feature>
<accession>A0AAW2HUW1</accession>
<dbReference type="GO" id="GO:0005634">
    <property type="term" value="C:nucleus"/>
    <property type="evidence" value="ECO:0007669"/>
    <property type="project" value="UniProtKB-SubCell"/>
</dbReference>
<evidence type="ECO:0000259" key="5">
    <source>
        <dbReference type="PROSITE" id="PS51319"/>
    </source>
</evidence>
<dbReference type="Pfam" id="PF08711">
    <property type="entry name" value="Med26"/>
    <property type="match status" value="1"/>
</dbReference>
<dbReference type="AlphaFoldDB" id="A0AAW2HUW1"/>
<feature type="compositionally biased region" description="Basic and acidic residues" evidence="4">
    <location>
        <begin position="319"/>
        <end position="418"/>
    </location>
</feature>
<feature type="domain" description="TFIIS N-terminal" evidence="5">
    <location>
        <begin position="40"/>
        <end position="114"/>
    </location>
</feature>
<dbReference type="SUPFAM" id="SSF47676">
    <property type="entry name" value="Conserved domain common to transcription factors TFIIS, elongin A, CRSP70"/>
    <property type="match status" value="1"/>
</dbReference>
<dbReference type="Gene3D" id="1.20.930.10">
    <property type="entry name" value="Conserved domain common to transcription factors TFIIS, elongin A, CRSP70"/>
    <property type="match status" value="1"/>
</dbReference>
<feature type="region of interest" description="Disordered" evidence="4">
    <location>
        <begin position="250"/>
        <end position="570"/>
    </location>
</feature>
<evidence type="ECO:0000313" key="6">
    <source>
        <dbReference type="EMBL" id="KAL0273689.1"/>
    </source>
</evidence>
<name>A0AAW2HUW1_9NEOP</name>
<dbReference type="GO" id="GO:0072357">
    <property type="term" value="C:PTW/PP1 phosphatase complex"/>
    <property type="evidence" value="ECO:0007669"/>
    <property type="project" value="TreeGrafter"/>
</dbReference>
<organism evidence="6">
    <name type="scientific">Menopon gallinae</name>
    <name type="common">poultry shaft louse</name>
    <dbReference type="NCBI Taxonomy" id="328185"/>
    <lineage>
        <taxon>Eukaryota</taxon>
        <taxon>Metazoa</taxon>
        <taxon>Ecdysozoa</taxon>
        <taxon>Arthropoda</taxon>
        <taxon>Hexapoda</taxon>
        <taxon>Insecta</taxon>
        <taxon>Pterygota</taxon>
        <taxon>Neoptera</taxon>
        <taxon>Paraneoptera</taxon>
        <taxon>Psocodea</taxon>
        <taxon>Troctomorpha</taxon>
        <taxon>Phthiraptera</taxon>
        <taxon>Amblycera</taxon>
        <taxon>Menoponidae</taxon>
        <taxon>Menopon</taxon>
    </lineage>
</organism>
<dbReference type="InterPro" id="IPR003617">
    <property type="entry name" value="TFIIS/CRSP70_N_sub"/>
</dbReference>
<comment type="caution">
    <text evidence="6">The sequence shown here is derived from an EMBL/GenBank/DDBJ whole genome shotgun (WGS) entry which is preliminary data.</text>
</comment>
<dbReference type="PANTHER" id="PTHR46557:SF1">
    <property type="entry name" value="SERINE_THREONINE-PROTEIN PHOSPHATASE 1 REGULATORY SUBUNIT 10"/>
    <property type="match status" value="1"/>
</dbReference>
<comment type="subcellular location">
    <subcellularLocation>
        <location evidence="1 3">Nucleus</location>
    </subcellularLocation>
</comment>
<keyword evidence="2 3" id="KW-0539">Nucleus</keyword>
<sequence>MADLMAKFSKKLVSKCIYIQILKNTDPDLLIKFMAEGGWALVFQWLDESINSSNHALIREILELLLICPITLDRLKENNCPKVVKSLSKDSEVEEVRKLACRLVEKWLKFIKSGQAAISDVAMAQASAATYPKTTITVPPTKVSVVSSVPSIVTSPNNVKKVSNVSRKIKPGIHVVHEVSSGEDEEVPPVGSLPLYKITVRDGKSVLAKVGTKTLTLPISKKSETETESNSVTSLILKSDPISKKFRYVAKPVTENEKPSETASDRDRHEMKDDKLRTAPIVVVQRIGTEDEEKNSECDSVEPVKTKNSESVVLKSSSKSKDAKVKDSQVKSSKVHKDRDNYKSDSKHKVKDKKIVSNSDKEKKRSEHKNHSSDRPKDKDREKSKSKDSSRDKHRESSEKSKSRDKEKEKSKDGKTAEKPLTAAEKAQIQADKDKDTLEKLKTPAISILGKIPKKSSSLSNPPSSDAPKSTQPKPTDSPQSGDKVKSSGDAKKNVDSRTSKERPKTVKTFNSKFRSTGLEEEIKPPPPRSNIKKKIEEKRPPSKPEKHPSAATVAKEEQPPEKKPKVADILTDIKKDKIVDKPGAIKLIPPKPKPALLESDMFSDALTASTKFEPRKRKRRVSNSKDAPEFKKEVKEESSSSQEVTSPKEVKPALKFYRDTLEDDEEKTNLNTSSNAKGRIGLLFVVVARSLRADGK</sequence>
<dbReference type="PROSITE" id="PS51319">
    <property type="entry name" value="TFIIS_N"/>
    <property type="match status" value="1"/>
</dbReference>
<reference evidence="6" key="1">
    <citation type="journal article" date="2024" name="Gigascience">
        <title>Chromosome-level genome of the poultry shaft louse Menopon gallinae provides insight into the host-switching and adaptive evolution of parasitic lice.</title>
        <authorList>
            <person name="Xu Y."/>
            <person name="Ma L."/>
            <person name="Liu S."/>
            <person name="Liang Y."/>
            <person name="Liu Q."/>
            <person name="He Z."/>
            <person name="Tian L."/>
            <person name="Duan Y."/>
            <person name="Cai W."/>
            <person name="Li H."/>
            <person name="Song F."/>
        </authorList>
    </citation>
    <scope>NUCLEOTIDE SEQUENCE</scope>
    <source>
        <strain evidence="6">Cailab_2023a</strain>
    </source>
</reference>
<dbReference type="PANTHER" id="PTHR46557">
    <property type="entry name" value="SERINE/THREONINE-PROTEIN PHOSPHATASE 1 REGULATORY SUBUNIT 10-RELATED"/>
    <property type="match status" value="1"/>
</dbReference>
<feature type="compositionally biased region" description="Basic and acidic residues" evidence="4">
    <location>
        <begin position="627"/>
        <end position="639"/>
    </location>
</feature>
<gene>
    <name evidence="6" type="ORF">PYX00_006311</name>
</gene>
<feature type="compositionally biased region" description="Basic and acidic residues" evidence="4">
    <location>
        <begin position="534"/>
        <end position="570"/>
    </location>
</feature>
<feature type="compositionally biased region" description="Basic and acidic residues" evidence="4">
    <location>
        <begin position="254"/>
        <end position="277"/>
    </location>
</feature>
<evidence type="ECO:0000256" key="4">
    <source>
        <dbReference type="SAM" id="MobiDB-lite"/>
    </source>
</evidence>
<feature type="compositionally biased region" description="Basic and acidic residues" evidence="4">
    <location>
        <begin position="431"/>
        <end position="442"/>
    </location>
</feature>
<evidence type="ECO:0000256" key="2">
    <source>
        <dbReference type="ARBA" id="ARBA00023242"/>
    </source>
</evidence>
<dbReference type="EMBL" id="JARGDH010000003">
    <property type="protein sequence ID" value="KAL0273689.1"/>
    <property type="molecule type" value="Genomic_DNA"/>
</dbReference>
<feature type="compositionally biased region" description="Polar residues" evidence="4">
    <location>
        <begin position="467"/>
        <end position="481"/>
    </location>
</feature>
<feature type="region of interest" description="Disordered" evidence="4">
    <location>
        <begin position="608"/>
        <end position="652"/>
    </location>
</feature>
<dbReference type="GO" id="GO:0000785">
    <property type="term" value="C:chromatin"/>
    <property type="evidence" value="ECO:0007669"/>
    <property type="project" value="TreeGrafter"/>
</dbReference>